<dbReference type="Pfam" id="PF13365">
    <property type="entry name" value="Trypsin_2"/>
    <property type="match status" value="1"/>
</dbReference>
<evidence type="ECO:0000256" key="1">
    <source>
        <dbReference type="SAM" id="Coils"/>
    </source>
</evidence>
<dbReference type="Proteomes" id="UP000230776">
    <property type="component" value="Unassembled WGS sequence"/>
</dbReference>
<feature type="coiled-coil region" evidence="1">
    <location>
        <begin position="24"/>
        <end position="58"/>
    </location>
</feature>
<dbReference type="AlphaFoldDB" id="A0A2H0VH42"/>
<comment type="caution">
    <text evidence="3">The sequence shown here is derived from an EMBL/GenBank/DDBJ whole genome shotgun (WGS) entry which is preliminary data.</text>
</comment>
<feature type="transmembrane region" description="Helical" evidence="2">
    <location>
        <begin position="6"/>
        <end position="24"/>
    </location>
</feature>
<keyword evidence="2" id="KW-1133">Transmembrane helix</keyword>
<dbReference type="PANTHER" id="PTHR43019:SF23">
    <property type="entry name" value="PROTEASE DO-LIKE 5, CHLOROPLASTIC"/>
    <property type="match status" value="1"/>
</dbReference>
<dbReference type="Gene3D" id="2.40.10.10">
    <property type="entry name" value="Trypsin-like serine proteases"/>
    <property type="match status" value="2"/>
</dbReference>
<keyword evidence="2" id="KW-0472">Membrane</keyword>
<evidence type="ECO:0000313" key="4">
    <source>
        <dbReference type="Proteomes" id="UP000230776"/>
    </source>
</evidence>
<name>A0A2H0VH42_9BACT</name>
<dbReference type="PANTHER" id="PTHR43019">
    <property type="entry name" value="SERINE ENDOPROTEASE DEGS"/>
    <property type="match status" value="1"/>
</dbReference>
<keyword evidence="1" id="KW-0175">Coiled coil</keyword>
<accession>A0A2H0VH42</accession>
<proteinExistence type="predicted"/>
<reference evidence="4" key="1">
    <citation type="submission" date="2017-09" db="EMBL/GenBank/DDBJ databases">
        <title>Depth-based differentiation of microbial function through sediment-hosted aquifers and enrichment of novel symbionts in the deep terrestrial subsurface.</title>
        <authorList>
            <person name="Probst A.J."/>
            <person name="Ladd B."/>
            <person name="Jarett J.K."/>
            <person name="Geller-Mcgrath D.E."/>
            <person name="Sieber C.M.K."/>
            <person name="Emerson J.B."/>
            <person name="Anantharaman K."/>
            <person name="Thomas B.C."/>
            <person name="Malmstrom R."/>
            <person name="Stieglmeier M."/>
            <person name="Klingl A."/>
            <person name="Woyke T."/>
            <person name="Ryan C.M."/>
            <person name="Banfield J.F."/>
        </authorList>
    </citation>
    <scope>NUCLEOTIDE SEQUENCE [LARGE SCALE GENOMIC DNA]</scope>
</reference>
<dbReference type="SUPFAM" id="SSF50494">
    <property type="entry name" value="Trypsin-like serine proteases"/>
    <property type="match status" value="1"/>
</dbReference>
<evidence type="ECO:0000256" key="2">
    <source>
        <dbReference type="SAM" id="Phobius"/>
    </source>
</evidence>
<evidence type="ECO:0008006" key="5">
    <source>
        <dbReference type="Google" id="ProtNLM"/>
    </source>
</evidence>
<evidence type="ECO:0000313" key="3">
    <source>
        <dbReference type="EMBL" id="PIR98393.1"/>
    </source>
</evidence>
<organism evidence="3 4">
    <name type="scientific">Candidatus Colwellbacteria bacterium CG10_big_fil_rev_8_21_14_0_10_41_28</name>
    <dbReference type="NCBI Taxonomy" id="1974539"/>
    <lineage>
        <taxon>Bacteria</taxon>
        <taxon>Candidatus Colwelliibacteriota</taxon>
    </lineage>
</organism>
<protein>
    <recommendedName>
        <fullName evidence="5">Serine protease</fullName>
    </recommendedName>
</protein>
<sequence length="316" mass="34300">MDSDKNTTWFALIVIITLASYGLYSETRKSLTETNVELQQAQEEIAKLIEEGEETIVSQKEIIALQEDELIAAEEREGVLEGALEEMREDSVSSPAGGSISGLLSDFAPSVARLVCLSNSTTESLQQGSGVLYKGNSSISNLSQYYVQTSLHVVETEDGSTSQCAIAVYPDPNNTSDYIVYKSRGHKVYDNDVDIAFLDIELNENNKRAGTFDELDKYSRDARSTKLCSVVSIGDNISVLGYPDIGGDSLTVTDGIVSGFETREGVRYIKVSAKIDRGNSGGLAIKDSGCVLGIPTFVQSQIESLGRILDLYDLLN</sequence>
<dbReference type="InterPro" id="IPR043504">
    <property type="entry name" value="Peptidase_S1_PA_chymotrypsin"/>
</dbReference>
<keyword evidence="2" id="KW-0812">Transmembrane</keyword>
<dbReference type="EMBL" id="PFAG01000017">
    <property type="protein sequence ID" value="PIR98393.1"/>
    <property type="molecule type" value="Genomic_DNA"/>
</dbReference>
<gene>
    <name evidence="3" type="ORF">COT88_01820</name>
</gene>
<dbReference type="InterPro" id="IPR009003">
    <property type="entry name" value="Peptidase_S1_PA"/>
</dbReference>